<keyword evidence="3 7" id="KW-1003">Cell membrane</keyword>
<dbReference type="AlphaFoldDB" id="A0A4R3YH52"/>
<keyword evidence="9" id="KW-0812">Transmembrane</keyword>
<dbReference type="InterPro" id="IPR058626">
    <property type="entry name" value="MdtA-like_b-barrel"/>
</dbReference>
<evidence type="ECO:0000313" key="14">
    <source>
        <dbReference type="EMBL" id="TCV91925.1"/>
    </source>
</evidence>
<accession>A0A4R3YH52</accession>
<dbReference type="GO" id="GO:1990281">
    <property type="term" value="C:efflux pump complex"/>
    <property type="evidence" value="ECO:0007669"/>
    <property type="project" value="TreeGrafter"/>
</dbReference>
<keyword evidence="6 7" id="KW-0472">Membrane</keyword>
<dbReference type="HAMAP" id="MF_01422">
    <property type="entry name" value="MdtA"/>
    <property type="match status" value="1"/>
</dbReference>
<evidence type="ECO:0000259" key="11">
    <source>
        <dbReference type="Pfam" id="PF25917"/>
    </source>
</evidence>
<dbReference type="Pfam" id="PF25944">
    <property type="entry name" value="Beta-barrel_RND"/>
    <property type="match status" value="1"/>
</dbReference>
<name>A0A4R3YH52_9GAMM</name>
<dbReference type="NCBIfam" id="TIGR01730">
    <property type="entry name" value="RND_mfp"/>
    <property type="match status" value="1"/>
</dbReference>
<evidence type="ECO:0000313" key="15">
    <source>
        <dbReference type="Proteomes" id="UP000295719"/>
    </source>
</evidence>
<keyword evidence="2 7" id="KW-0813">Transport</keyword>
<evidence type="ECO:0000259" key="12">
    <source>
        <dbReference type="Pfam" id="PF25944"/>
    </source>
</evidence>
<sequence length="409" mass="43639">MKAYRIGRFAGLMLLLIVIVAGYAIWRHFDASRSPSAQGESVAAASGHGRDGRPGRAVPPVQAAAVQSKAVAQYLNGLGTVTPAAVVTVRSRVDGQLMSLHFQEGQQVKAGALLAQIDARPFEVQLLQARGQLARDQATLANARRDLARYQQLVKTHLVSQQQMDAQQATVREYEGTLQADQAAVASAELQLTYSRITAPFDGRAGLRQVDVGNQISSGDTTGIVVLTQTQPIDVLFTLPEGDIASVIAGQRSGSALGAEVWDRANQVKLAEGRLHSMDNQIDVTTGTVKLKARFDNQDDSLFPNQFVNVRLKVGTLQDAIVIPPAALQMSNEGHFVWVINDDGKVSQKRVTTGPQDSSQVVITAGLQAGQRVVTDGIDRLTEGAQVEVVTPGVASAPGATPERRGEKS</sequence>
<feature type="domain" description="Multidrug resistance protein MdtA-like barrel-sandwich hybrid" evidence="11">
    <location>
        <begin position="86"/>
        <end position="227"/>
    </location>
</feature>
<feature type="region of interest" description="Disordered" evidence="8">
    <location>
        <begin position="40"/>
        <end position="59"/>
    </location>
</feature>
<organism evidence="14 15">
    <name type="scientific">Biostraticola tofi</name>
    <dbReference type="NCBI Taxonomy" id="466109"/>
    <lineage>
        <taxon>Bacteria</taxon>
        <taxon>Pseudomonadati</taxon>
        <taxon>Pseudomonadota</taxon>
        <taxon>Gammaproteobacteria</taxon>
        <taxon>Enterobacterales</taxon>
        <taxon>Bruguierivoracaceae</taxon>
        <taxon>Biostraticola</taxon>
    </lineage>
</organism>
<dbReference type="Pfam" id="PF25967">
    <property type="entry name" value="RND-MFP_C"/>
    <property type="match status" value="1"/>
</dbReference>
<dbReference type="Pfam" id="PF25876">
    <property type="entry name" value="HH_MFP_RND"/>
    <property type="match status" value="1"/>
</dbReference>
<dbReference type="GO" id="GO:0015562">
    <property type="term" value="F:efflux transmembrane transporter activity"/>
    <property type="evidence" value="ECO:0007669"/>
    <property type="project" value="TreeGrafter"/>
</dbReference>
<dbReference type="InterPro" id="IPR058627">
    <property type="entry name" value="MdtA-like_C"/>
</dbReference>
<evidence type="ECO:0000256" key="1">
    <source>
        <dbReference type="ARBA" id="ARBA00009477"/>
    </source>
</evidence>
<feature type="domain" description="Multidrug resistance protein MdtA-like C-terminal permuted SH3" evidence="13">
    <location>
        <begin position="319"/>
        <end position="380"/>
    </location>
</feature>
<dbReference type="Gene3D" id="1.10.287.470">
    <property type="entry name" value="Helix hairpin bin"/>
    <property type="match status" value="1"/>
</dbReference>
<gene>
    <name evidence="7" type="primary">mdtA</name>
    <name evidence="14" type="ORF">EDC52_11432</name>
</gene>
<comment type="similarity">
    <text evidence="1 7">Belongs to the membrane fusion protein (MFP) (TC 8.A.1) family.</text>
</comment>
<dbReference type="GO" id="GO:0005886">
    <property type="term" value="C:plasma membrane"/>
    <property type="evidence" value="ECO:0007669"/>
    <property type="project" value="UniProtKB-SubCell"/>
</dbReference>
<dbReference type="FunFam" id="2.40.420.20:FF:000001">
    <property type="entry name" value="Efflux RND transporter periplasmic adaptor subunit"/>
    <property type="match status" value="1"/>
</dbReference>
<keyword evidence="5" id="KW-0732">Signal</keyword>
<dbReference type="Gene3D" id="2.40.30.170">
    <property type="match status" value="1"/>
</dbReference>
<feature type="transmembrane region" description="Helical" evidence="9">
    <location>
        <begin position="6"/>
        <end position="26"/>
    </location>
</feature>
<comment type="caution">
    <text evidence="14">The sequence shown here is derived from an EMBL/GenBank/DDBJ whole genome shotgun (WGS) entry which is preliminary data.</text>
</comment>
<comment type="subunit">
    <text evidence="7">Part of a tripartite efflux system composed of MdtA, MdtB and MdtC.</text>
</comment>
<evidence type="ECO:0000256" key="2">
    <source>
        <dbReference type="ARBA" id="ARBA00022448"/>
    </source>
</evidence>
<feature type="domain" description="Multidrug resistance protein MdtA-like alpha-helical hairpin" evidence="10">
    <location>
        <begin position="125"/>
        <end position="195"/>
    </location>
</feature>
<dbReference type="Gene3D" id="2.40.50.100">
    <property type="match status" value="1"/>
</dbReference>
<dbReference type="PANTHER" id="PTHR30469:SF12">
    <property type="entry name" value="MULTIDRUG RESISTANCE PROTEIN MDTA"/>
    <property type="match status" value="1"/>
</dbReference>
<dbReference type="NCBIfam" id="NF008589">
    <property type="entry name" value="PRK11556.1"/>
    <property type="match status" value="1"/>
</dbReference>
<dbReference type="InterPro" id="IPR058625">
    <property type="entry name" value="MdtA-like_BSH"/>
</dbReference>
<dbReference type="Gene3D" id="2.40.420.20">
    <property type="match status" value="1"/>
</dbReference>
<evidence type="ECO:0000259" key="13">
    <source>
        <dbReference type="Pfam" id="PF25967"/>
    </source>
</evidence>
<feature type="domain" description="Multidrug resistance protein MdtA-like beta-barrel" evidence="12">
    <location>
        <begin position="232"/>
        <end position="316"/>
    </location>
</feature>
<evidence type="ECO:0000256" key="9">
    <source>
        <dbReference type="SAM" id="Phobius"/>
    </source>
</evidence>
<dbReference type="SUPFAM" id="SSF111369">
    <property type="entry name" value="HlyD-like secretion proteins"/>
    <property type="match status" value="1"/>
</dbReference>
<dbReference type="FunFam" id="1.10.287.470:FF:000005">
    <property type="entry name" value="Multidrug resistance protein MdtA"/>
    <property type="match status" value="1"/>
</dbReference>
<reference evidence="14 15" key="1">
    <citation type="submission" date="2019-03" db="EMBL/GenBank/DDBJ databases">
        <title>Genomic Encyclopedia of Type Strains, Phase IV (KMG-IV): sequencing the most valuable type-strain genomes for metagenomic binning, comparative biology and taxonomic classification.</title>
        <authorList>
            <person name="Goeker M."/>
        </authorList>
    </citation>
    <scope>NUCLEOTIDE SEQUENCE [LARGE SCALE GENOMIC DNA]</scope>
    <source>
        <strain evidence="14 15">DSM 19580</strain>
    </source>
</reference>
<dbReference type="Pfam" id="PF25917">
    <property type="entry name" value="BSH_RND"/>
    <property type="match status" value="1"/>
</dbReference>
<keyword evidence="4 7" id="KW-0997">Cell inner membrane</keyword>
<keyword evidence="15" id="KW-1185">Reference proteome</keyword>
<protein>
    <recommendedName>
        <fullName evidence="7">Multidrug resistance protein MdtA</fullName>
    </recommendedName>
    <alternativeName>
        <fullName evidence="7">Multidrug transporter MdtA</fullName>
    </alternativeName>
</protein>
<dbReference type="OrthoDB" id="9783047at2"/>
<dbReference type="InterPro" id="IPR022824">
    <property type="entry name" value="Multidrug-R_MdtA"/>
</dbReference>
<comment type="subcellular location">
    <subcellularLocation>
        <location evidence="7">Cell inner membrane</location>
        <topology evidence="7">Peripheral membrane protein</topology>
    </subcellularLocation>
</comment>
<proteinExistence type="inferred from homology"/>
<evidence type="ECO:0000256" key="7">
    <source>
        <dbReference type="HAMAP-Rule" id="MF_01422"/>
    </source>
</evidence>
<dbReference type="InterPro" id="IPR006143">
    <property type="entry name" value="RND_pump_MFP"/>
</dbReference>
<evidence type="ECO:0000256" key="6">
    <source>
        <dbReference type="ARBA" id="ARBA00023136"/>
    </source>
</evidence>
<evidence type="ECO:0000259" key="10">
    <source>
        <dbReference type="Pfam" id="PF25876"/>
    </source>
</evidence>
<dbReference type="InterPro" id="IPR058624">
    <property type="entry name" value="MdtA-like_HH"/>
</dbReference>
<evidence type="ECO:0000256" key="5">
    <source>
        <dbReference type="ARBA" id="ARBA00022729"/>
    </source>
</evidence>
<dbReference type="RefSeq" id="WP_131867579.1">
    <property type="nucleotide sequence ID" value="NZ_SMCR01000014.1"/>
</dbReference>
<evidence type="ECO:0000256" key="4">
    <source>
        <dbReference type="ARBA" id="ARBA00022519"/>
    </source>
</evidence>
<keyword evidence="9" id="KW-1133">Transmembrane helix</keyword>
<dbReference type="PANTHER" id="PTHR30469">
    <property type="entry name" value="MULTIDRUG RESISTANCE PROTEIN MDTA"/>
    <property type="match status" value="1"/>
</dbReference>
<evidence type="ECO:0000256" key="8">
    <source>
        <dbReference type="SAM" id="MobiDB-lite"/>
    </source>
</evidence>
<evidence type="ECO:0000256" key="3">
    <source>
        <dbReference type="ARBA" id="ARBA00022475"/>
    </source>
</evidence>
<dbReference type="Proteomes" id="UP000295719">
    <property type="component" value="Unassembled WGS sequence"/>
</dbReference>
<dbReference type="EMBL" id="SMCR01000014">
    <property type="protein sequence ID" value="TCV91925.1"/>
    <property type="molecule type" value="Genomic_DNA"/>
</dbReference>